<proteinExistence type="inferred from homology"/>
<name>A0A813MIH7_ADIRI</name>
<keyword evidence="5" id="KW-0809">Transit peptide</keyword>
<evidence type="ECO:0000313" key="14">
    <source>
        <dbReference type="EMBL" id="CAF0725193.1"/>
    </source>
</evidence>
<keyword evidence="7 12" id="KW-0496">Mitochondrion</keyword>
<comment type="function">
    <text evidence="12">Converts protoheme IX and farnesyl diphosphate to heme O.</text>
</comment>
<evidence type="ECO:0000256" key="13">
    <source>
        <dbReference type="SAM" id="Phobius"/>
    </source>
</evidence>
<evidence type="ECO:0000256" key="6">
    <source>
        <dbReference type="ARBA" id="ARBA00022989"/>
    </source>
</evidence>
<evidence type="ECO:0000256" key="12">
    <source>
        <dbReference type="PIRNR" id="PIRNR001773"/>
    </source>
</evidence>
<keyword evidence="9 12" id="KW-0472">Membrane</keyword>
<organism evidence="14 15">
    <name type="scientific">Adineta ricciae</name>
    <name type="common">Rotifer</name>
    <dbReference type="NCBI Taxonomy" id="249248"/>
    <lineage>
        <taxon>Eukaryota</taxon>
        <taxon>Metazoa</taxon>
        <taxon>Spiralia</taxon>
        <taxon>Gnathifera</taxon>
        <taxon>Rotifera</taxon>
        <taxon>Eurotatoria</taxon>
        <taxon>Bdelloidea</taxon>
        <taxon>Adinetida</taxon>
        <taxon>Adinetidae</taxon>
        <taxon>Adineta</taxon>
    </lineage>
</organism>
<dbReference type="EMBL" id="CAJNOJ010000002">
    <property type="protein sequence ID" value="CAF0725193.1"/>
    <property type="molecule type" value="Genomic_DNA"/>
</dbReference>
<dbReference type="Pfam" id="PF01040">
    <property type="entry name" value="UbiA"/>
    <property type="match status" value="1"/>
</dbReference>
<keyword evidence="3 12" id="KW-0808">Transferase</keyword>
<dbReference type="AlphaFoldDB" id="A0A813MIH7"/>
<comment type="similarity">
    <text evidence="12">Belongs to the ubiA prenyltransferase family.</text>
</comment>
<comment type="catalytic activity">
    <reaction evidence="11">
        <text>heme b + (2E,6E)-farnesyl diphosphate + H2O = Fe(II)-heme o + diphosphate</text>
        <dbReference type="Rhea" id="RHEA:28070"/>
        <dbReference type="ChEBI" id="CHEBI:15377"/>
        <dbReference type="ChEBI" id="CHEBI:33019"/>
        <dbReference type="ChEBI" id="CHEBI:60344"/>
        <dbReference type="ChEBI" id="CHEBI:60530"/>
        <dbReference type="ChEBI" id="CHEBI:175763"/>
        <dbReference type="EC" id="2.5.1.141"/>
    </reaction>
</comment>
<dbReference type="FunFam" id="1.10.357.140:FF:000004">
    <property type="entry name" value="Protoheme IX farnesyltransferase, mitochondrial"/>
    <property type="match status" value="1"/>
</dbReference>
<protein>
    <recommendedName>
        <fullName evidence="2 12">Protoheme IX farnesyltransferase, mitochondrial</fullName>
        <ecNumber evidence="12">2.5.1.-</ecNumber>
    </recommendedName>
    <alternativeName>
        <fullName evidence="10 12">Heme O synthase</fullName>
    </alternativeName>
</protein>
<evidence type="ECO:0000256" key="4">
    <source>
        <dbReference type="ARBA" id="ARBA00022692"/>
    </source>
</evidence>
<accession>A0A813MIH7</accession>
<dbReference type="NCBIfam" id="TIGR01473">
    <property type="entry name" value="cyoE_ctaB"/>
    <property type="match status" value="1"/>
</dbReference>
<dbReference type="InterPro" id="IPR044878">
    <property type="entry name" value="UbiA_sf"/>
</dbReference>
<dbReference type="InterPro" id="IPR006369">
    <property type="entry name" value="Protohaem_IX_farnesylTrfase"/>
</dbReference>
<dbReference type="InterPro" id="IPR000537">
    <property type="entry name" value="UbiA_prenyltransferase"/>
</dbReference>
<comment type="subcellular location">
    <subcellularLocation>
        <location evidence="1">Mitochondrion membrane</location>
        <topology evidence="1">Multi-pass membrane protein</topology>
    </subcellularLocation>
</comment>
<evidence type="ECO:0000256" key="11">
    <source>
        <dbReference type="ARBA" id="ARBA00047690"/>
    </source>
</evidence>
<feature type="transmembrane region" description="Helical" evidence="13">
    <location>
        <begin position="271"/>
        <end position="288"/>
    </location>
</feature>
<feature type="transmembrane region" description="Helical" evidence="13">
    <location>
        <begin position="371"/>
        <end position="390"/>
    </location>
</feature>
<keyword evidence="8 12" id="KW-0350">Heme biosynthesis</keyword>
<evidence type="ECO:0000256" key="5">
    <source>
        <dbReference type="ARBA" id="ARBA00022946"/>
    </source>
</evidence>
<dbReference type="EC" id="2.5.1.-" evidence="12"/>
<dbReference type="CDD" id="cd13957">
    <property type="entry name" value="PT_UbiA_Cox10"/>
    <property type="match status" value="1"/>
</dbReference>
<dbReference type="GO" id="GO:0006784">
    <property type="term" value="P:heme A biosynthetic process"/>
    <property type="evidence" value="ECO:0007669"/>
    <property type="project" value="TreeGrafter"/>
</dbReference>
<evidence type="ECO:0000256" key="8">
    <source>
        <dbReference type="ARBA" id="ARBA00023133"/>
    </source>
</evidence>
<dbReference type="Gene3D" id="1.10.357.140">
    <property type="entry name" value="UbiA prenyltransferase"/>
    <property type="match status" value="1"/>
</dbReference>
<evidence type="ECO:0000256" key="2">
    <source>
        <dbReference type="ARBA" id="ARBA00016335"/>
    </source>
</evidence>
<dbReference type="PANTHER" id="PTHR43448">
    <property type="entry name" value="PROTOHEME IX FARNESYLTRANSFERASE, MITOCHONDRIAL"/>
    <property type="match status" value="1"/>
</dbReference>
<evidence type="ECO:0000256" key="1">
    <source>
        <dbReference type="ARBA" id="ARBA00004225"/>
    </source>
</evidence>
<dbReference type="GO" id="GO:0031966">
    <property type="term" value="C:mitochondrial membrane"/>
    <property type="evidence" value="ECO:0007669"/>
    <property type="project" value="UniProtKB-SubCell"/>
</dbReference>
<feature type="transmembrane region" description="Helical" evidence="13">
    <location>
        <begin position="155"/>
        <end position="174"/>
    </location>
</feature>
<evidence type="ECO:0000256" key="9">
    <source>
        <dbReference type="ARBA" id="ARBA00023136"/>
    </source>
</evidence>
<dbReference type="GO" id="GO:0008495">
    <property type="term" value="F:protoheme IX farnesyltransferase activity"/>
    <property type="evidence" value="ECO:0007669"/>
    <property type="project" value="UniProtKB-EC"/>
</dbReference>
<evidence type="ECO:0000256" key="3">
    <source>
        <dbReference type="ARBA" id="ARBA00022679"/>
    </source>
</evidence>
<evidence type="ECO:0000313" key="15">
    <source>
        <dbReference type="Proteomes" id="UP000663852"/>
    </source>
</evidence>
<reference evidence="14" key="1">
    <citation type="submission" date="2021-02" db="EMBL/GenBank/DDBJ databases">
        <authorList>
            <person name="Nowell W R."/>
        </authorList>
    </citation>
    <scope>NUCLEOTIDE SEQUENCE</scope>
</reference>
<evidence type="ECO:0000256" key="7">
    <source>
        <dbReference type="ARBA" id="ARBA00023128"/>
    </source>
</evidence>
<evidence type="ECO:0000256" key="10">
    <source>
        <dbReference type="ARBA" id="ARBA00030253"/>
    </source>
</evidence>
<dbReference type="PIRSF" id="PIRSF001773">
    <property type="entry name" value="COX10"/>
    <property type="match status" value="1"/>
</dbReference>
<dbReference type="InterPro" id="IPR016315">
    <property type="entry name" value="Protohaem_IX_farnesylTrfase_mt"/>
</dbReference>
<comment type="caution">
    <text evidence="14">The sequence shown here is derived from an EMBL/GenBank/DDBJ whole genome shotgun (WGS) entry which is preliminary data.</text>
</comment>
<gene>
    <name evidence="14" type="ORF">EDS130_LOCUS628</name>
</gene>
<dbReference type="PROSITE" id="PS00943">
    <property type="entry name" value="UBIA"/>
    <property type="match status" value="1"/>
</dbReference>
<feature type="transmembrane region" description="Helical" evidence="13">
    <location>
        <begin position="342"/>
        <end position="365"/>
    </location>
</feature>
<feature type="transmembrane region" description="Helical" evidence="13">
    <location>
        <begin position="300"/>
        <end position="321"/>
    </location>
</feature>
<dbReference type="InterPro" id="IPR030470">
    <property type="entry name" value="UbiA_prenylTrfase_CS"/>
</dbReference>
<keyword evidence="4 13" id="KW-0812">Transmembrane</keyword>
<dbReference type="Proteomes" id="UP000663852">
    <property type="component" value="Unassembled WGS sequence"/>
</dbReference>
<dbReference type="OrthoDB" id="5211at2759"/>
<sequence>MNRLLFSCISSRYGLTIHTIHKQSLYLISSINRSASTTSLIFCRNYASAPRPKLSEVTNTDEWIANSTSTVKSNEKLRRSFIDLASSTSTTKTTTSTASQPFCDPPIKADDVETKHTFKETEQEVAILPADLNKNAHVSIRQLCDYYTRLSKKNLTILVATTAAYGFVVAPLPVNIPLLACVTLGTVLTSASANTINQLMEIPYDAQMKRTRNRVLVLGQMSYRHAIGFATVTLISGVTLLTLGCNTLTGLLGLSNFLLYTSVYTPMKRKHIINTWLGSIVGAIPPVMGWTACTGSIDSGALLLAFLLYAWQFPHFNSLSWNIRREYDRAGYKMMCVSHERLCLATSLRYSVMILLSCSLIAPAIDMTTWLFALDTLPVNGYLIYLSYKFYRQRDAQSSRKLFRYSLIHLPLLFTLMVIHRQVKSQTHPNIKFGPESCGDEQNSIDYAQKKLNNVTDLRKEQLETIFI</sequence>
<keyword evidence="6 13" id="KW-1133">Transmembrane helix</keyword>
<dbReference type="PANTHER" id="PTHR43448:SF2">
    <property type="entry name" value="PROTOHEME IX FARNESYLTRANSFERASE, MITOCHONDRIAL"/>
    <property type="match status" value="1"/>
</dbReference>
<feature type="transmembrane region" description="Helical" evidence="13">
    <location>
        <begin position="402"/>
        <end position="420"/>
    </location>
</feature>
<dbReference type="HAMAP" id="MF_00154">
    <property type="entry name" value="CyoE_CtaB"/>
    <property type="match status" value="1"/>
</dbReference>
<feature type="transmembrane region" description="Helical" evidence="13">
    <location>
        <begin position="226"/>
        <end position="259"/>
    </location>
</feature>